<dbReference type="PATRIC" id="fig|1229783.3.peg.1181"/>
<evidence type="ECO:0000313" key="3">
    <source>
        <dbReference type="Proteomes" id="UP000009885"/>
    </source>
</evidence>
<dbReference type="OrthoDB" id="2357074at2"/>
<evidence type="ECO:0000256" key="1">
    <source>
        <dbReference type="SAM" id="Phobius"/>
    </source>
</evidence>
<keyword evidence="1" id="KW-0472">Membrane</keyword>
<sequence length="122" mass="13416">MNSRLLWSILVLVLYITTSLTLASYPKSDNSISFDKPMEVALNIGTQIIFLLPPIILACFNHIAVRIIAVIYLGLILISVFFLTIILAIASPYVLSVIFGVLTGIATIVTIVLTFTTYRKAL</sequence>
<keyword evidence="1" id="KW-0812">Transmembrane</keyword>
<organism evidence="2 3">
    <name type="scientific">Staphylococcus massiliensis S46</name>
    <dbReference type="NCBI Taxonomy" id="1229783"/>
    <lineage>
        <taxon>Bacteria</taxon>
        <taxon>Bacillati</taxon>
        <taxon>Bacillota</taxon>
        <taxon>Bacilli</taxon>
        <taxon>Bacillales</taxon>
        <taxon>Staphylococcaceae</taxon>
        <taxon>Staphylococcus</taxon>
    </lineage>
</organism>
<keyword evidence="1" id="KW-1133">Transmembrane helix</keyword>
<evidence type="ECO:0000313" key="2">
    <source>
        <dbReference type="EMBL" id="EKU48204.1"/>
    </source>
</evidence>
<dbReference type="RefSeq" id="WP_009383330.1">
    <property type="nucleotide sequence ID" value="NZ_AMSQ01000007.1"/>
</dbReference>
<comment type="caution">
    <text evidence="2">The sequence shown here is derived from an EMBL/GenBank/DDBJ whole genome shotgun (WGS) entry which is preliminary data.</text>
</comment>
<feature type="transmembrane region" description="Helical" evidence="1">
    <location>
        <begin position="39"/>
        <end position="60"/>
    </location>
</feature>
<name>K9ALM1_9STAP</name>
<dbReference type="EMBL" id="AMSQ01000007">
    <property type="protein sequence ID" value="EKU48204.1"/>
    <property type="molecule type" value="Genomic_DNA"/>
</dbReference>
<dbReference type="AlphaFoldDB" id="K9ALM1"/>
<accession>K9ALM1</accession>
<reference evidence="2 3" key="1">
    <citation type="journal article" date="2013" name="Genome Announc.">
        <title>Genome Sequence of Staphylococcus massiliensis Strain S46, Isolated from the Surface of Healthy Human Skin.</title>
        <authorList>
            <person name="Srivastav R."/>
            <person name="Singh A."/>
            <person name="Jangir P.K."/>
            <person name="Kumari C."/>
            <person name="Muduli S."/>
            <person name="Sharma R."/>
        </authorList>
    </citation>
    <scope>NUCLEOTIDE SEQUENCE [LARGE SCALE GENOMIC DNA]</scope>
    <source>
        <strain evidence="2 3">S46</strain>
    </source>
</reference>
<gene>
    <name evidence="2" type="ORF">C273_05842</name>
</gene>
<keyword evidence="3" id="KW-1185">Reference proteome</keyword>
<feature type="transmembrane region" description="Helical" evidence="1">
    <location>
        <begin position="67"/>
        <end position="90"/>
    </location>
</feature>
<dbReference type="eggNOG" id="ENOG5032WCQ">
    <property type="taxonomic scope" value="Bacteria"/>
</dbReference>
<feature type="transmembrane region" description="Helical" evidence="1">
    <location>
        <begin position="96"/>
        <end position="118"/>
    </location>
</feature>
<dbReference type="Proteomes" id="UP000009885">
    <property type="component" value="Unassembled WGS sequence"/>
</dbReference>
<proteinExistence type="predicted"/>
<protein>
    <submittedName>
        <fullName evidence="2">Uncharacterized protein</fullName>
    </submittedName>
</protein>